<dbReference type="Proteomes" id="UP000095286">
    <property type="component" value="Unplaced"/>
</dbReference>
<sequence>MVTEQTQNIIEAFNIKIDGRWVHLSEDVIKNHPGGGVITQYKNSDATHVFHAFHEGSAKAYKQIEFLKKHKAIEVTNDPTLCQKRKDVSETNVAEYNLTVEQEVKMVNNFEKLRQRMHEYGLMDEDNAFYYRKSIDTLAIMLTSFVLQYYGWYILSSVMLALAFQQLGWLAHEYCHHQPSKNRTYNQFFGLFFANFCQGFSSDWWKNKHNTHHAATNIVDHDTDIDLTPLLVLVPSQLKQFQQPIEKLLLKVVPYQHLYYTMMLPLIRASWTSQSIEYVFTETSSSYKQMRMNAFWEQATIIAHWIWILLQLYCLPDLSTRITYFIISQFLGGFLIGFVVTFNHNSVDKYPADSRLFNNFAAMHILTTRNMNPSPFTDWLWGGLNYQIEHHLFPTMPRSNLNKASKLVKRFCKENNLPYLCDDYITGYKENLRQLENMAKQVLKNEMFSNDNTNNVS</sequence>
<organism evidence="1 2">
    <name type="scientific">Rhabditophanes sp. KR3021</name>
    <dbReference type="NCBI Taxonomy" id="114890"/>
    <lineage>
        <taxon>Eukaryota</taxon>
        <taxon>Metazoa</taxon>
        <taxon>Ecdysozoa</taxon>
        <taxon>Nematoda</taxon>
        <taxon>Chromadorea</taxon>
        <taxon>Rhabditida</taxon>
        <taxon>Tylenchina</taxon>
        <taxon>Panagrolaimomorpha</taxon>
        <taxon>Strongyloidoidea</taxon>
        <taxon>Alloionematidae</taxon>
        <taxon>Rhabditophanes</taxon>
    </lineage>
</organism>
<accession>A0AC35U3V1</accession>
<dbReference type="WBParaSite" id="RSKR_0000716200.1">
    <property type="protein sequence ID" value="RSKR_0000716200.1"/>
    <property type="gene ID" value="RSKR_0000716200"/>
</dbReference>
<reference evidence="2" key="1">
    <citation type="submission" date="2016-11" db="UniProtKB">
        <authorList>
            <consortium name="WormBaseParasite"/>
        </authorList>
    </citation>
    <scope>IDENTIFICATION</scope>
    <source>
        <strain evidence="2">KR3021</strain>
    </source>
</reference>
<evidence type="ECO:0000313" key="1">
    <source>
        <dbReference type="Proteomes" id="UP000095286"/>
    </source>
</evidence>
<proteinExistence type="predicted"/>
<evidence type="ECO:0000313" key="2">
    <source>
        <dbReference type="WBParaSite" id="RSKR_0000716200.1"/>
    </source>
</evidence>
<protein>
    <submittedName>
        <fullName evidence="2">FA_desaturase domain-containing protein</fullName>
    </submittedName>
</protein>
<name>A0AC35U3V1_9BILA</name>